<evidence type="ECO:0000256" key="1">
    <source>
        <dbReference type="ARBA" id="ARBA00022722"/>
    </source>
</evidence>
<protein>
    <recommendedName>
        <fullName evidence="10">CRISPR-associated endonuclease Cas1</fullName>
        <ecNumber evidence="10">3.1.-.-</ecNumber>
    </recommendedName>
</protein>
<dbReference type="GO" id="GO:0004519">
    <property type="term" value="F:endonuclease activity"/>
    <property type="evidence" value="ECO:0007669"/>
    <property type="project" value="UniProtKB-UniRule"/>
</dbReference>
<feature type="binding site" evidence="10">
    <location>
        <position position="208"/>
    </location>
    <ligand>
        <name>Mn(2+)</name>
        <dbReference type="ChEBI" id="CHEBI:29035"/>
    </ligand>
</feature>
<dbReference type="eggNOG" id="COG1518">
    <property type="taxonomic scope" value="Bacteria"/>
</dbReference>
<dbReference type="CDD" id="cd09634">
    <property type="entry name" value="Cas1_I-II-III"/>
    <property type="match status" value="1"/>
</dbReference>
<proteinExistence type="inferred from homology"/>
<dbReference type="STRING" id="1280948.HY36_17590"/>
<dbReference type="HAMAP" id="MF_01470">
    <property type="entry name" value="Cas1"/>
    <property type="match status" value="1"/>
</dbReference>
<evidence type="ECO:0000256" key="3">
    <source>
        <dbReference type="ARBA" id="ARBA00022759"/>
    </source>
</evidence>
<dbReference type="GO" id="GO:0046872">
    <property type="term" value="F:metal ion binding"/>
    <property type="evidence" value="ECO:0007669"/>
    <property type="project" value="UniProtKB-UniRule"/>
</dbReference>
<evidence type="ECO:0000256" key="2">
    <source>
        <dbReference type="ARBA" id="ARBA00022723"/>
    </source>
</evidence>
<dbReference type="PANTHER" id="PTHR34353:SF2">
    <property type="entry name" value="CRISPR-ASSOCIATED ENDONUCLEASE CAS1 1"/>
    <property type="match status" value="1"/>
</dbReference>
<comment type="caution">
    <text evidence="11">The sequence shown here is derived from an EMBL/GenBank/DDBJ whole genome shotgun (WGS) entry which is preliminary data.</text>
</comment>
<dbReference type="InterPro" id="IPR050646">
    <property type="entry name" value="Cas1"/>
</dbReference>
<gene>
    <name evidence="10" type="primary">cas1</name>
    <name evidence="11" type="ORF">HY36_17590</name>
</gene>
<keyword evidence="5 10" id="KW-0460">Magnesium</keyword>
<keyword evidence="8 10" id="KW-0464">Manganese</keyword>
<evidence type="ECO:0000256" key="8">
    <source>
        <dbReference type="ARBA" id="ARBA00023211"/>
    </source>
</evidence>
<keyword evidence="6 10" id="KW-0051">Antiviral defense</keyword>
<dbReference type="PANTHER" id="PTHR34353">
    <property type="entry name" value="CRISPR-ASSOCIATED ENDONUCLEASE CAS1 1"/>
    <property type="match status" value="1"/>
</dbReference>
<sequence length="369" mass="42177">MLIQSENDNVNKDEWPERCAYWDKLVQLEIPARKRRERQSQPLILTGHGLSLGVDKGRLTIRDGTTHYPQKRREYVFFKGSLDIPPRIIVLDGFGTITLDALDWMAEQNIALIRVKWNGQFFSLIGNGGQAADPEKFIWQIKAREDEQEKLVFYLPLMKDKLANTLETISGYLPESTARDRALEKIRLYAHRLQNDPPNKLKTLLGIEAQSASLYFAAWRELQIKWKASKRYPTPDEWHRFYSRQSLAVLNKGGANIFATHPINAMLNYVYTVLLGQMQLKVIADGYDPMLGVIHTRKRSSYGPPRPGFAIDIMEPMRPVVDRVILELISKEVFSGADFDLQSNGVCRVIPELARLLAGSIAPFHDQSL</sequence>
<keyword evidence="2 10" id="KW-0479">Metal-binding</keyword>
<evidence type="ECO:0000256" key="4">
    <source>
        <dbReference type="ARBA" id="ARBA00022801"/>
    </source>
</evidence>
<dbReference type="Pfam" id="PF01867">
    <property type="entry name" value="Cas_Cas1"/>
    <property type="match status" value="1"/>
</dbReference>
<dbReference type="EC" id="3.1.-.-" evidence="10"/>
<feature type="binding site" evidence="10">
    <location>
        <position position="295"/>
    </location>
    <ligand>
        <name>Mn(2+)</name>
        <dbReference type="ChEBI" id="CHEBI:29035"/>
    </ligand>
</feature>
<evidence type="ECO:0000313" key="12">
    <source>
        <dbReference type="Proteomes" id="UP000024547"/>
    </source>
</evidence>
<evidence type="ECO:0000256" key="7">
    <source>
        <dbReference type="ARBA" id="ARBA00023125"/>
    </source>
</evidence>
<comment type="subunit">
    <text evidence="9 10">Homodimer, forms a heterotetramer with a Cas2 homodimer.</text>
</comment>
<dbReference type="Gene3D" id="3.100.10.20">
    <property type="entry name" value="CRISPR-associated endonuclease Cas1, N-terminal domain"/>
    <property type="match status" value="1"/>
</dbReference>
<dbReference type="GO" id="GO:0003677">
    <property type="term" value="F:DNA binding"/>
    <property type="evidence" value="ECO:0007669"/>
    <property type="project" value="UniProtKB-KW"/>
</dbReference>
<keyword evidence="7 10" id="KW-0238">DNA-binding</keyword>
<dbReference type="InterPro" id="IPR042211">
    <property type="entry name" value="CRISPR-assoc_Cas1_N"/>
</dbReference>
<dbReference type="EMBL" id="AWFH01000024">
    <property type="protein sequence ID" value="KCZ60302.1"/>
    <property type="molecule type" value="Genomic_DNA"/>
</dbReference>
<dbReference type="GO" id="GO:0043571">
    <property type="term" value="P:maintenance of CRISPR repeat elements"/>
    <property type="evidence" value="ECO:0007669"/>
    <property type="project" value="UniProtKB-UniRule"/>
</dbReference>
<dbReference type="PATRIC" id="fig|1280948.3.peg.2278"/>
<evidence type="ECO:0000256" key="5">
    <source>
        <dbReference type="ARBA" id="ARBA00022842"/>
    </source>
</evidence>
<feature type="binding site" evidence="10">
    <location>
        <position position="315"/>
    </location>
    <ligand>
        <name>Mn(2+)</name>
        <dbReference type="ChEBI" id="CHEBI:29035"/>
    </ligand>
</feature>
<comment type="function">
    <text evidence="10">CRISPR (clustered regularly interspaced short palindromic repeat), is an adaptive immune system that provides protection against mobile genetic elements (viruses, transposable elements and conjugative plasmids). CRISPR clusters contain spacers, sequences complementary to antecedent mobile elements, and target invading nucleic acids. CRISPR clusters are transcribed and processed into CRISPR RNA (crRNA). Acts as a dsDNA endonuclease. Involved in the integration of spacer DNA into the CRISPR cassette.</text>
</comment>
<dbReference type="Gene3D" id="1.20.120.920">
    <property type="entry name" value="CRISPR-associated endonuclease Cas1, C-terminal domain"/>
    <property type="match status" value="1"/>
</dbReference>
<comment type="cofactor">
    <cofactor evidence="10">
        <name>Mg(2+)</name>
        <dbReference type="ChEBI" id="CHEBI:18420"/>
    </cofactor>
    <cofactor evidence="10">
        <name>Mn(2+)</name>
        <dbReference type="ChEBI" id="CHEBI:29035"/>
    </cofactor>
</comment>
<accession>A0A059E0D5</accession>
<dbReference type="OrthoDB" id="9803119at2"/>
<dbReference type="NCBIfam" id="TIGR00287">
    <property type="entry name" value="cas1"/>
    <property type="match status" value="1"/>
</dbReference>
<evidence type="ECO:0000256" key="9">
    <source>
        <dbReference type="ARBA" id="ARBA00038592"/>
    </source>
</evidence>
<dbReference type="Proteomes" id="UP000024547">
    <property type="component" value="Unassembled WGS sequence"/>
</dbReference>
<keyword evidence="3 10" id="KW-0255">Endonuclease</keyword>
<reference evidence="11 12" key="1">
    <citation type="journal article" date="2014" name="Antonie Van Leeuwenhoek">
        <title>Hyphomonas beringensis sp. nov. and Hyphomonas chukchiensis sp. nov., isolated from surface seawater of the Bering Sea and Chukchi Sea.</title>
        <authorList>
            <person name="Li C."/>
            <person name="Lai Q."/>
            <person name="Li G."/>
            <person name="Dong C."/>
            <person name="Wang J."/>
            <person name="Liao Y."/>
            <person name="Shao Z."/>
        </authorList>
    </citation>
    <scope>NUCLEOTIDE SEQUENCE [LARGE SCALE GENOMIC DNA]</scope>
    <source>
        <strain evidence="11 12">22II1-22F38</strain>
    </source>
</reference>
<keyword evidence="1 10" id="KW-0540">Nuclease</keyword>
<dbReference type="InterPro" id="IPR042206">
    <property type="entry name" value="CRISPR-assoc_Cas1_C"/>
</dbReference>
<dbReference type="AlphaFoldDB" id="A0A059E0D5"/>
<evidence type="ECO:0000256" key="6">
    <source>
        <dbReference type="ARBA" id="ARBA00023118"/>
    </source>
</evidence>
<dbReference type="GO" id="GO:0016787">
    <property type="term" value="F:hydrolase activity"/>
    <property type="evidence" value="ECO:0007669"/>
    <property type="project" value="UniProtKB-KW"/>
</dbReference>
<keyword evidence="12" id="KW-1185">Reference proteome</keyword>
<comment type="similarity">
    <text evidence="10">Belongs to the CRISPR-associated endonuclease Cas1 family.</text>
</comment>
<evidence type="ECO:0000256" key="10">
    <source>
        <dbReference type="HAMAP-Rule" id="MF_01470"/>
    </source>
</evidence>
<evidence type="ECO:0000313" key="11">
    <source>
        <dbReference type="EMBL" id="KCZ60302.1"/>
    </source>
</evidence>
<dbReference type="RefSeq" id="WP_035552680.1">
    <property type="nucleotide sequence ID" value="NZ_AWFH01000024.1"/>
</dbReference>
<organism evidence="11 12">
    <name type="scientific">Hyphomonas atlantica</name>
    <dbReference type="NCBI Taxonomy" id="1280948"/>
    <lineage>
        <taxon>Bacteria</taxon>
        <taxon>Pseudomonadati</taxon>
        <taxon>Pseudomonadota</taxon>
        <taxon>Alphaproteobacteria</taxon>
        <taxon>Hyphomonadales</taxon>
        <taxon>Hyphomonadaceae</taxon>
        <taxon>Hyphomonas</taxon>
    </lineage>
</organism>
<dbReference type="GO" id="GO:0051607">
    <property type="term" value="P:defense response to virus"/>
    <property type="evidence" value="ECO:0007669"/>
    <property type="project" value="UniProtKB-UniRule"/>
</dbReference>
<keyword evidence="4 10" id="KW-0378">Hydrolase</keyword>
<dbReference type="InterPro" id="IPR002729">
    <property type="entry name" value="CRISPR-assoc_Cas1"/>
</dbReference>
<name>A0A059E0D5_9PROT</name>